<feature type="compositionally biased region" description="Polar residues" evidence="1">
    <location>
        <begin position="18"/>
        <end position="29"/>
    </location>
</feature>
<keyword evidence="3" id="KW-1185">Reference proteome</keyword>
<feature type="compositionally biased region" description="Low complexity" evidence="1">
    <location>
        <begin position="177"/>
        <end position="188"/>
    </location>
</feature>
<gene>
    <name evidence="2" type="ORF">C8035_v010986</name>
</gene>
<proteinExistence type="predicted"/>
<dbReference type="AlphaFoldDB" id="A0A4R8Q2X8"/>
<name>A0A4R8Q2X8_9PEZI</name>
<organism evidence="2 3">
    <name type="scientific">Colletotrichum spinosum</name>
    <dbReference type="NCBI Taxonomy" id="1347390"/>
    <lineage>
        <taxon>Eukaryota</taxon>
        <taxon>Fungi</taxon>
        <taxon>Dikarya</taxon>
        <taxon>Ascomycota</taxon>
        <taxon>Pezizomycotina</taxon>
        <taxon>Sordariomycetes</taxon>
        <taxon>Hypocreomycetidae</taxon>
        <taxon>Glomerellales</taxon>
        <taxon>Glomerellaceae</taxon>
        <taxon>Colletotrichum</taxon>
        <taxon>Colletotrichum orbiculare species complex</taxon>
    </lineage>
</organism>
<evidence type="ECO:0000313" key="2">
    <source>
        <dbReference type="EMBL" id="TDZ32701.1"/>
    </source>
</evidence>
<feature type="region of interest" description="Disordered" evidence="1">
    <location>
        <begin position="1"/>
        <end position="92"/>
    </location>
</feature>
<dbReference type="Proteomes" id="UP000295083">
    <property type="component" value="Unassembled WGS sequence"/>
</dbReference>
<sequence>MDWENGARRLGLIGAPTSEHNPNPANPASRTALGGRRSSQTPRKRQLVLVDDKSKDETCFGYMQAKADGRERGPATLQRNQTPTPPSPSPSPLVSLLPVIPSPPAAILIEKSSRNLADRMSRRLSRMRKLNPRQVPRFRLQTPQDSVPFRAGWETEPSWLFAGSLSLSEILRTSPTASSAIKSAESAKPTPSYLMRL</sequence>
<protein>
    <submittedName>
        <fullName evidence="2">Uncharacterized protein</fullName>
    </submittedName>
</protein>
<evidence type="ECO:0000313" key="3">
    <source>
        <dbReference type="Proteomes" id="UP000295083"/>
    </source>
</evidence>
<feature type="region of interest" description="Disordered" evidence="1">
    <location>
        <begin position="176"/>
        <end position="197"/>
    </location>
</feature>
<reference evidence="2 3" key="1">
    <citation type="submission" date="2018-11" db="EMBL/GenBank/DDBJ databases">
        <title>Genome sequence and assembly of Colletotrichum spinosum.</title>
        <authorList>
            <person name="Gan P."/>
            <person name="Shirasu K."/>
        </authorList>
    </citation>
    <scope>NUCLEOTIDE SEQUENCE [LARGE SCALE GENOMIC DNA]</scope>
    <source>
        <strain evidence="2 3">CBS 515.97</strain>
    </source>
</reference>
<dbReference type="EMBL" id="QAPG01000074">
    <property type="protein sequence ID" value="TDZ32701.1"/>
    <property type="molecule type" value="Genomic_DNA"/>
</dbReference>
<accession>A0A4R8Q2X8</accession>
<comment type="caution">
    <text evidence="2">The sequence shown here is derived from an EMBL/GenBank/DDBJ whole genome shotgun (WGS) entry which is preliminary data.</text>
</comment>
<evidence type="ECO:0000256" key="1">
    <source>
        <dbReference type="SAM" id="MobiDB-lite"/>
    </source>
</evidence>